<dbReference type="Proteomes" id="UP001151760">
    <property type="component" value="Unassembled WGS sequence"/>
</dbReference>
<feature type="region of interest" description="Disordered" evidence="1">
    <location>
        <begin position="272"/>
        <end position="314"/>
    </location>
</feature>
<gene>
    <name evidence="2" type="ORF">Tco_0774005</name>
</gene>
<reference evidence="2" key="1">
    <citation type="journal article" date="2022" name="Int. J. Mol. Sci.">
        <title>Draft Genome of Tanacetum Coccineum: Genomic Comparison of Closely Related Tanacetum-Family Plants.</title>
        <authorList>
            <person name="Yamashiro T."/>
            <person name="Shiraishi A."/>
            <person name="Nakayama K."/>
            <person name="Satake H."/>
        </authorList>
    </citation>
    <scope>NUCLEOTIDE SEQUENCE</scope>
</reference>
<evidence type="ECO:0000313" key="3">
    <source>
        <dbReference type="Proteomes" id="UP001151760"/>
    </source>
</evidence>
<evidence type="ECO:0000313" key="2">
    <source>
        <dbReference type="EMBL" id="GJS91369.1"/>
    </source>
</evidence>
<proteinExistence type="predicted"/>
<protein>
    <recommendedName>
        <fullName evidence="4">CCHC-type domain-containing protein</fullName>
    </recommendedName>
</protein>
<feature type="compositionally biased region" description="Acidic residues" evidence="1">
    <location>
        <begin position="294"/>
        <end position="305"/>
    </location>
</feature>
<sequence length="340" mass="38803">MDDDQYCCLLCFCAWCGSKFDNGYCSKCNFNVYDPNPNSFNNPPNFFYHSPQPQTYSCELCGNDAHYGYDCPPQVLFVYNQDSCFNQNFDNNFPQTSPSFPQQYLCCENCGGSHESFQCQPMNQNYYEPNPCYNSNSSGFDQFQPPQYSVVHQPPQETSTEMLQARENLMEAIQAFLKKYDQIPPKEKSMALLLAEERFLKIKQALKQEEQAAKVSSQYWKPPIYYDDDDDDEESSIPLRDIISKLPLSVAITPDLPITDSLIMEEEHLNTIPETESEEENESSVKDLNLTPSESEDLSDNESECDMPVCDDSSSKNEGFIFSISPGNEIDHLDAIPYSV</sequence>
<evidence type="ECO:0008006" key="4">
    <source>
        <dbReference type="Google" id="ProtNLM"/>
    </source>
</evidence>
<organism evidence="2 3">
    <name type="scientific">Tanacetum coccineum</name>
    <dbReference type="NCBI Taxonomy" id="301880"/>
    <lineage>
        <taxon>Eukaryota</taxon>
        <taxon>Viridiplantae</taxon>
        <taxon>Streptophyta</taxon>
        <taxon>Embryophyta</taxon>
        <taxon>Tracheophyta</taxon>
        <taxon>Spermatophyta</taxon>
        <taxon>Magnoliopsida</taxon>
        <taxon>eudicotyledons</taxon>
        <taxon>Gunneridae</taxon>
        <taxon>Pentapetalae</taxon>
        <taxon>asterids</taxon>
        <taxon>campanulids</taxon>
        <taxon>Asterales</taxon>
        <taxon>Asteraceae</taxon>
        <taxon>Asteroideae</taxon>
        <taxon>Anthemideae</taxon>
        <taxon>Anthemidinae</taxon>
        <taxon>Tanacetum</taxon>
    </lineage>
</organism>
<name>A0ABQ4ZM98_9ASTR</name>
<dbReference type="EMBL" id="BQNB010011499">
    <property type="protein sequence ID" value="GJS91369.1"/>
    <property type="molecule type" value="Genomic_DNA"/>
</dbReference>
<keyword evidence="3" id="KW-1185">Reference proteome</keyword>
<reference evidence="2" key="2">
    <citation type="submission" date="2022-01" db="EMBL/GenBank/DDBJ databases">
        <authorList>
            <person name="Yamashiro T."/>
            <person name="Shiraishi A."/>
            <person name="Satake H."/>
            <person name="Nakayama K."/>
        </authorList>
    </citation>
    <scope>NUCLEOTIDE SEQUENCE</scope>
</reference>
<accession>A0ABQ4ZM98</accession>
<comment type="caution">
    <text evidence="2">The sequence shown here is derived from an EMBL/GenBank/DDBJ whole genome shotgun (WGS) entry which is preliminary data.</text>
</comment>
<evidence type="ECO:0000256" key="1">
    <source>
        <dbReference type="SAM" id="MobiDB-lite"/>
    </source>
</evidence>